<evidence type="ECO:0000256" key="1">
    <source>
        <dbReference type="ARBA" id="ARBA00004651"/>
    </source>
</evidence>
<dbReference type="OrthoDB" id="9815830at2"/>
<dbReference type="EMBL" id="QRMS01000004">
    <property type="protein sequence ID" value="RHJ85939.1"/>
    <property type="molecule type" value="Genomic_DNA"/>
</dbReference>
<dbReference type="Pfam" id="PF02537">
    <property type="entry name" value="CRCB"/>
    <property type="match status" value="1"/>
</dbReference>
<dbReference type="GO" id="GO:0140114">
    <property type="term" value="P:cellular detoxification of fluoride"/>
    <property type="evidence" value="ECO:0007669"/>
    <property type="project" value="UniProtKB-UniRule"/>
</dbReference>
<keyword evidence="6 10" id="KW-0407">Ion channel</keyword>
<keyword evidence="2 10" id="KW-1003">Cell membrane</keyword>
<accession>A0A415DYK6</accession>
<name>A0A415DYK6_9FIRM</name>
<dbReference type="GO" id="GO:0062054">
    <property type="term" value="F:fluoride channel activity"/>
    <property type="evidence" value="ECO:0007669"/>
    <property type="project" value="UniProtKB-UniRule"/>
</dbReference>
<dbReference type="HAMAP" id="MF_00454">
    <property type="entry name" value="FluC"/>
    <property type="match status" value="1"/>
</dbReference>
<keyword evidence="4 10" id="KW-1133">Transmembrane helix</keyword>
<dbReference type="AlphaFoldDB" id="A0A415DYK6"/>
<dbReference type="STRING" id="1776384.GCA_900086585_01958"/>
<keyword evidence="12" id="KW-1185">Reference proteome</keyword>
<dbReference type="PANTHER" id="PTHR28259">
    <property type="entry name" value="FLUORIDE EXPORT PROTEIN 1-RELATED"/>
    <property type="match status" value="1"/>
</dbReference>
<sequence>MLLNCFAVGAGGFIGSVFRYLFSLIPFLHRETLPLQTLLVNVVGAIIIGIVVKSSESYGAFSEQTMLFLKVGVCGGFTTFSSFALESLNLMQEGKSMMSFVYIAASVVLCLLGVYIGKWIAGCFGA</sequence>
<dbReference type="PANTHER" id="PTHR28259:SF1">
    <property type="entry name" value="FLUORIDE EXPORT PROTEIN 1-RELATED"/>
    <property type="match status" value="1"/>
</dbReference>
<feature type="transmembrane region" description="Helical" evidence="10">
    <location>
        <begin position="35"/>
        <end position="55"/>
    </location>
</feature>
<keyword evidence="10" id="KW-0915">Sodium</keyword>
<dbReference type="GO" id="GO:0046872">
    <property type="term" value="F:metal ion binding"/>
    <property type="evidence" value="ECO:0007669"/>
    <property type="project" value="UniProtKB-KW"/>
</dbReference>
<comment type="catalytic activity">
    <reaction evidence="8">
        <text>fluoride(in) = fluoride(out)</text>
        <dbReference type="Rhea" id="RHEA:76159"/>
        <dbReference type="ChEBI" id="CHEBI:17051"/>
    </reaction>
    <physiologicalReaction direction="left-to-right" evidence="8">
        <dbReference type="Rhea" id="RHEA:76160"/>
    </physiologicalReaction>
</comment>
<evidence type="ECO:0000256" key="7">
    <source>
        <dbReference type="ARBA" id="ARBA00035120"/>
    </source>
</evidence>
<evidence type="ECO:0000313" key="11">
    <source>
        <dbReference type="EMBL" id="RHJ85939.1"/>
    </source>
</evidence>
<evidence type="ECO:0000256" key="2">
    <source>
        <dbReference type="ARBA" id="ARBA00022475"/>
    </source>
</evidence>
<evidence type="ECO:0000256" key="10">
    <source>
        <dbReference type="HAMAP-Rule" id="MF_00454"/>
    </source>
</evidence>
<dbReference type="InterPro" id="IPR003691">
    <property type="entry name" value="FluC"/>
</dbReference>
<feature type="binding site" evidence="10">
    <location>
        <position position="75"/>
    </location>
    <ligand>
        <name>Na(+)</name>
        <dbReference type="ChEBI" id="CHEBI:29101"/>
        <note>structural</note>
    </ligand>
</feature>
<feature type="binding site" evidence="10">
    <location>
        <position position="78"/>
    </location>
    <ligand>
        <name>Na(+)</name>
        <dbReference type="ChEBI" id="CHEBI:29101"/>
        <note>structural</note>
    </ligand>
</feature>
<keyword evidence="10" id="KW-0813">Transport</keyword>
<evidence type="ECO:0000256" key="8">
    <source>
        <dbReference type="ARBA" id="ARBA00035585"/>
    </source>
</evidence>
<keyword evidence="10" id="KW-0406">Ion transport</keyword>
<feature type="transmembrane region" description="Helical" evidence="10">
    <location>
        <begin position="67"/>
        <end position="88"/>
    </location>
</feature>
<keyword evidence="10" id="KW-0479">Metal-binding</keyword>
<gene>
    <name evidence="10 11" type="primary">crcB</name>
    <name evidence="10" type="synonym">fluC</name>
    <name evidence="11" type="ORF">DW099_13930</name>
</gene>
<dbReference type="GeneID" id="83004318"/>
<evidence type="ECO:0000256" key="5">
    <source>
        <dbReference type="ARBA" id="ARBA00023136"/>
    </source>
</evidence>
<protein>
    <recommendedName>
        <fullName evidence="10">Fluoride-specific ion channel FluC</fullName>
    </recommendedName>
</protein>
<dbReference type="NCBIfam" id="TIGR00494">
    <property type="entry name" value="crcB"/>
    <property type="match status" value="1"/>
</dbReference>
<comment type="activity regulation">
    <text evidence="10">Na(+) is not transported, but it plays an essential structural role and its presence is essential for fluoride channel function.</text>
</comment>
<feature type="transmembrane region" description="Helical" evidence="10">
    <location>
        <begin position="100"/>
        <end position="121"/>
    </location>
</feature>
<evidence type="ECO:0000256" key="6">
    <source>
        <dbReference type="ARBA" id="ARBA00023303"/>
    </source>
</evidence>
<proteinExistence type="inferred from homology"/>
<comment type="caution">
    <text evidence="11">The sequence shown here is derived from an EMBL/GenBank/DDBJ whole genome shotgun (WGS) entry which is preliminary data.</text>
</comment>
<feature type="transmembrane region" description="Helical" evidence="10">
    <location>
        <begin position="6"/>
        <end position="28"/>
    </location>
</feature>
<comment type="similarity">
    <text evidence="7 10">Belongs to the fluoride channel Fluc/FEX (TC 1.A.43) family.</text>
</comment>
<evidence type="ECO:0000313" key="12">
    <source>
        <dbReference type="Proteomes" id="UP000284841"/>
    </source>
</evidence>
<organism evidence="11 12">
    <name type="scientific">Emergencia timonensis</name>
    <dbReference type="NCBI Taxonomy" id="1776384"/>
    <lineage>
        <taxon>Bacteria</taxon>
        <taxon>Bacillati</taxon>
        <taxon>Bacillota</taxon>
        <taxon>Clostridia</taxon>
        <taxon>Peptostreptococcales</taxon>
        <taxon>Anaerovoracaceae</taxon>
        <taxon>Emergencia</taxon>
    </lineage>
</organism>
<comment type="function">
    <text evidence="9 10">Fluoride-specific ion channel. Important for reducing fluoride concentration in the cell, thus reducing its toxicity.</text>
</comment>
<keyword evidence="5 10" id="KW-0472">Membrane</keyword>
<dbReference type="Proteomes" id="UP000284841">
    <property type="component" value="Unassembled WGS sequence"/>
</dbReference>
<evidence type="ECO:0000256" key="4">
    <source>
        <dbReference type="ARBA" id="ARBA00022989"/>
    </source>
</evidence>
<comment type="subcellular location">
    <subcellularLocation>
        <location evidence="1 10">Cell membrane</location>
        <topology evidence="1 10">Multi-pass membrane protein</topology>
    </subcellularLocation>
</comment>
<evidence type="ECO:0000256" key="9">
    <source>
        <dbReference type="ARBA" id="ARBA00049940"/>
    </source>
</evidence>
<dbReference type="RefSeq" id="WP_067537219.1">
    <property type="nucleotide sequence ID" value="NZ_AP025567.1"/>
</dbReference>
<reference evidence="11 12" key="1">
    <citation type="submission" date="2018-08" db="EMBL/GenBank/DDBJ databases">
        <title>A genome reference for cultivated species of the human gut microbiota.</title>
        <authorList>
            <person name="Zou Y."/>
            <person name="Xue W."/>
            <person name="Luo G."/>
        </authorList>
    </citation>
    <scope>NUCLEOTIDE SEQUENCE [LARGE SCALE GENOMIC DNA]</scope>
    <source>
        <strain evidence="11 12">AM07-24</strain>
    </source>
</reference>
<keyword evidence="3 10" id="KW-0812">Transmembrane</keyword>
<dbReference type="GO" id="GO:0005886">
    <property type="term" value="C:plasma membrane"/>
    <property type="evidence" value="ECO:0007669"/>
    <property type="project" value="UniProtKB-SubCell"/>
</dbReference>
<evidence type="ECO:0000256" key="3">
    <source>
        <dbReference type="ARBA" id="ARBA00022692"/>
    </source>
</evidence>